<evidence type="ECO:0000256" key="1">
    <source>
        <dbReference type="SAM" id="MobiDB-lite"/>
    </source>
</evidence>
<feature type="non-terminal residue" evidence="2">
    <location>
        <position position="62"/>
    </location>
</feature>
<evidence type="ECO:0000313" key="2">
    <source>
        <dbReference type="EMBL" id="CAI9167478.1"/>
    </source>
</evidence>
<keyword evidence="3" id="KW-1185">Reference proteome</keyword>
<name>A0ABN8Z498_RANTA</name>
<sequence length="62" mass="7254">EEPAHPRWRWEAGGRGKGQTQPEKPPPPTLQTGPRFLSKDFLRPDWRRALGPRREKARRTRG</sequence>
<gene>
    <name evidence="2" type="ORF">MRATA1EN1_LOCUS16440</name>
</gene>
<organism evidence="2 3">
    <name type="scientific">Rangifer tarandus platyrhynchus</name>
    <name type="common">Svalbard reindeer</name>
    <dbReference type="NCBI Taxonomy" id="3082113"/>
    <lineage>
        <taxon>Eukaryota</taxon>
        <taxon>Metazoa</taxon>
        <taxon>Chordata</taxon>
        <taxon>Craniata</taxon>
        <taxon>Vertebrata</taxon>
        <taxon>Euteleostomi</taxon>
        <taxon>Mammalia</taxon>
        <taxon>Eutheria</taxon>
        <taxon>Laurasiatheria</taxon>
        <taxon>Artiodactyla</taxon>
        <taxon>Ruminantia</taxon>
        <taxon>Pecora</taxon>
        <taxon>Cervidae</taxon>
        <taxon>Odocoileinae</taxon>
        <taxon>Rangifer</taxon>
    </lineage>
</organism>
<accession>A0ABN8Z498</accession>
<proteinExistence type="predicted"/>
<feature type="region of interest" description="Disordered" evidence="1">
    <location>
        <begin position="1"/>
        <end position="62"/>
    </location>
</feature>
<dbReference type="EMBL" id="OX459962">
    <property type="protein sequence ID" value="CAI9167478.1"/>
    <property type="molecule type" value="Genomic_DNA"/>
</dbReference>
<feature type="compositionally biased region" description="Basic and acidic residues" evidence="1">
    <location>
        <begin position="37"/>
        <end position="54"/>
    </location>
</feature>
<protein>
    <submittedName>
        <fullName evidence="2">Uncharacterized protein</fullName>
    </submittedName>
</protein>
<feature type="non-terminal residue" evidence="2">
    <location>
        <position position="1"/>
    </location>
</feature>
<feature type="compositionally biased region" description="Basic and acidic residues" evidence="1">
    <location>
        <begin position="1"/>
        <end position="14"/>
    </location>
</feature>
<reference evidence="2" key="1">
    <citation type="submission" date="2023-04" db="EMBL/GenBank/DDBJ databases">
        <authorList>
            <consortium name="ELIXIR-Norway"/>
        </authorList>
    </citation>
    <scope>NUCLEOTIDE SEQUENCE [LARGE SCALE GENOMIC DNA]</scope>
</reference>
<evidence type="ECO:0000313" key="3">
    <source>
        <dbReference type="Proteomes" id="UP001176941"/>
    </source>
</evidence>
<dbReference type="Proteomes" id="UP001176941">
    <property type="component" value="Chromosome 26"/>
</dbReference>